<keyword evidence="2" id="KW-0614">Plasmid</keyword>
<reference evidence="2 3" key="1">
    <citation type="submission" date="2015-07" db="EMBL/GenBank/DDBJ databases">
        <title>Draft genome sequences of 17 French Clostridium botulinum group III.</title>
        <authorList>
            <person name="Woudstra C."/>
            <person name="Le Marechal C."/>
            <person name="Souillard R."/>
            <person name="Bayon-Auboyer M.-H."/>
            <person name="Dessouter D."/>
            <person name="Fach P."/>
        </authorList>
    </citation>
    <scope>NUCLEOTIDE SEQUENCE [LARGE SCALE GENOMIC DNA]</scope>
    <source>
        <strain evidence="2 3">12LNRI-CD</strain>
        <plasmid evidence="2">p1BKT015925</plasmid>
    </source>
</reference>
<feature type="domain" description="Helix-turn-helix" evidence="1">
    <location>
        <begin position="1"/>
        <end position="61"/>
    </location>
</feature>
<geneLocation type="plasmid" evidence="2">
    <name>p1BKT015925</name>
</geneLocation>
<proteinExistence type="predicted"/>
<gene>
    <name evidence="2" type="ORF">ADU74_10475</name>
</gene>
<evidence type="ECO:0000313" key="3">
    <source>
        <dbReference type="Proteomes" id="UP000037540"/>
    </source>
</evidence>
<comment type="caution">
    <text evidence="2">The sequence shown here is derived from an EMBL/GenBank/DDBJ whole genome shotgun (WGS) entry which is preliminary data.</text>
</comment>
<dbReference type="RefSeq" id="WP_013720766.1">
    <property type="nucleotide sequence ID" value="NZ_LGVO01000040.1"/>
</dbReference>
<dbReference type="EMBL" id="LGVR01000060">
    <property type="protein sequence ID" value="KOA85084.1"/>
    <property type="molecule type" value="Genomic_DNA"/>
</dbReference>
<protein>
    <recommendedName>
        <fullName evidence="1">Helix-turn-helix domain-containing protein</fullName>
    </recommendedName>
</protein>
<dbReference type="Pfam" id="PF20038">
    <property type="entry name" value="HTH_59"/>
    <property type="match status" value="1"/>
</dbReference>
<evidence type="ECO:0000259" key="1">
    <source>
        <dbReference type="Pfam" id="PF20038"/>
    </source>
</evidence>
<dbReference type="OrthoDB" id="1710385at2"/>
<evidence type="ECO:0000313" key="2">
    <source>
        <dbReference type="EMBL" id="KOA85084.1"/>
    </source>
</evidence>
<name>A0A9Q1ZBZ2_CLOBO</name>
<dbReference type="AlphaFoldDB" id="A0A9Q1ZBZ2"/>
<dbReference type="Proteomes" id="UP000037540">
    <property type="component" value="Unassembled WGS sequence"/>
</dbReference>
<dbReference type="InterPro" id="IPR045403">
    <property type="entry name" value="HTH_59_Firmicutes_type"/>
</dbReference>
<organism evidence="2 3">
    <name type="scientific">Clostridium botulinum</name>
    <dbReference type="NCBI Taxonomy" id="1491"/>
    <lineage>
        <taxon>Bacteria</taxon>
        <taxon>Bacillati</taxon>
        <taxon>Bacillota</taxon>
        <taxon>Clostridia</taxon>
        <taxon>Eubacteriales</taxon>
        <taxon>Clostridiaceae</taxon>
        <taxon>Clostridium</taxon>
    </lineage>
</organism>
<sequence>MKKYTIDEIMDLKEVADKYNLNLNTLRSICNNASHGLIQGVDYRRAGRVWLITKDAVKKIIENTKNS</sequence>
<accession>A0A9Q1ZBZ2</accession>